<reference evidence="2 3" key="1">
    <citation type="submission" date="2020-08" db="EMBL/GenBank/DDBJ databases">
        <title>Cohnella phylogeny.</title>
        <authorList>
            <person name="Dunlap C."/>
        </authorList>
    </citation>
    <scope>NUCLEOTIDE SEQUENCE [LARGE SCALE GENOMIC DNA]</scope>
    <source>
        <strain evidence="2 3">DSM 28246</strain>
    </source>
</reference>
<evidence type="ECO:0000259" key="1">
    <source>
        <dbReference type="Pfam" id="PF12645"/>
    </source>
</evidence>
<dbReference type="Pfam" id="PF12645">
    <property type="entry name" value="HTH_16"/>
    <property type="match status" value="1"/>
</dbReference>
<sequence>METKSGSYHAEPTGRVLAWVEASGQGDKEATEKIIAYFREDIERLSRYMRMPREEAVQTLTLELIELVREVRTRRPRAGCAEGTVPYAGGKSVAAKKSG</sequence>
<dbReference type="RefSeq" id="WP_185670765.1">
    <property type="nucleotide sequence ID" value="NZ_JACJVP010000031.1"/>
</dbReference>
<dbReference type="InterPro" id="IPR024760">
    <property type="entry name" value="HTH_dom_conjug_TS-like"/>
</dbReference>
<name>A0A7X0VG99_9BACL</name>
<feature type="domain" description="Helix-turn-helix conjugative transposon-like" evidence="1">
    <location>
        <begin position="24"/>
        <end position="68"/>
    </location>
</feature>
<protein>
    <submittedName>
        <fullName evidence="2">Helix-turn-helix domain-containing protein</fullName>
    </submittedName>
</protein>
<dbReference type="AlphaFoldDB" id="A0A7X0VG99"/>
<comment type="caution">
    <text evidence="2">The sequence shown here is derived from an EMBL/GenBank/DDBJ whole genome shotgun (WGS) entry which is preliminary data.</text>
</comment>
<keyword evidence="3" id="KW-1185">Reference proteome</keyword>
<evidence type="ECO:0000313" key="2">
    <source>
        <dbReference type="EMBL" id="MBB6672910.1"/>
    </source>
</evidence>
<evidence type="ECO:0000313" key="3">
    <source>
        <dbReference type="Proteomes" id="UP000547209"/>
    </source>
</evidence>
<dbReference type="Proteomes" id="UP000547209">
    <property type="component" value="Unassembled WGS sequence"/>
</dbReference>
<organism evidence="2 3">
    <name type="scientific">Cohnella nanjingensis</name>
    <dbReference type="NCBI Taxonomy" id="1387779"/>
    <lineage>
        <taxon>Bacteria</taxon>
        <taxon>Bacillati</taxon>
        <taxon>Bacillota</taxon>
        <taxon>Bacilli</taxon>
        <taxon>Bacillales</taxon>
        <taxon>Paenibacillaceae</taxon>
        <taxon>Cohnella</taxon>
    </lineage>
</organism>
<dbReference type="EMBL" id="JACJVP010000031">
    <property type="protein sequence ID" value="MBB6672910.1"/>
    <property type="molecule type" value="Genomic_DNA"/>
</dbReference>
<gene>
    <name evidence="2" type="ORF">H7C19_19695</name>
</gene>
<proteinExistence type="predicted"/>
<accession>A0A7X0VG99</accession>